<accession>A0A1G8ASX7</accession>
<dbReference type="GO" id="GO:0016747">
    <property type="term" value="F:acyltransferase activity, transferring groups other than amino-acyl groups"/>
    <property type="evidence" value="ECO:0007669"/>
    <property type="project" value="InterPro"/>
</dbReference>
<dbReference type="InterPro" id="IPR000182">
    <property type="entry name" value="GNAT_dom"/>
</dbReference>
<keyword evidence="1 4" id="KW-0808">Transferase</keyword>
<feature type="domain" description="N-acetyltransferase" evidence="3">
    <location>
        <begin position="12"/>
        <end position="151"/>
    </location>
</feature>
<gene>
    <name evidence="4" type="ORF">SAMN05216466_10885</name>
</gene>
<dbReference type="InterPro" id="IPR050832">
    <property type="entry name" value="Bact_Acetyltransf"/>
</dbReference>
<dbReference type="AlphaFoldDB" id="A0A1G8ASX7"/>
<dbReference type="Proteomes" id="UP000199706">
    <property type="component" value="Unassembled WGS sequence"/>
</dbReference>
<dbReference type="PANTHER" id="PTHR43877">
    <property type="entry name" value="AMINOALKYLPHOSPHONATE N-ACETYLTRANSFERASE-RELATED-RELATED"/>
    <property type="match status" value="1"/>
</dbReference>
<keyword evidence="2" id="KW-0012">Acyltransferase</keyword>
<dbReference type="Gene3D" id="3.40.630.30">
    <property type="match status" value="1"/>
</dbReference>
<proteinExistence type="predicted"/>
<dbReference type="InterPro" id="IPR016181">
    <property type="entry name" value="Acyl_CoA_acyltransferase"/>
</dbReference>
<protein>
    <submittedName>
        <fullName evidence="4">Acetyltransferase (GNAT) family protein</fullName>
    </submittedName>
</protein>
<evidence type="ECO:0000313" key="5">
    <source>
        <dbReference type="Proteomes" id="UP000199706"/>
    </source>
</evidence>
<dbReference type="CDD" id="cd04301">
    <property type="entry name" value="NAT_SF"/>
    <property type="match status" value="1"/>
</dbReference>
<dbReference type="Pfam" id="PF00583">
    <property type="entry name" value="Acetyltransf_1"/>
    <property type="match status" value="1"/>
</dbReference>
<dbReference type="EMBL" id="FNCJ01000008">
    <property type="protein sequence ID" value="SDH24088.1"/>
    <property type="molecule type" value="Genomic_DNA"/>
</dbReference>
<evidence type="ECO:0000259" key="3">
    <source>
        <dbReference type="PROSITE" id="PS51186"/>
    </source>
</evidence>
<organism evidence="4 5">
    <name type="scientific">Paraburkholderia phenazinium</name>
    <dbReference type="NCBI Taxonomy" id="60549"/>
    <lineage>
        <taxon>Bacteria</taxon>
        <taxon>Pseudomonadati</taxon>
        <taxon>Pseudomonadota</taxon>
        <taxon>Betaproteobacteria</taxon>
        <taxon>Burkholderiales</taxon>
        <taxon>Burkholderiaceae</taxon>
        <taxon>Paraburkholderia</taxon>
    </lineage>
</organism>
<dbReference type="OrthoDB" id="9805924at2"/>
<dbReference type="SUPFAM" id="SSF55729">
    <property type="entry name" value="Acyl-CoA N-acyltransferases (Nat)"/>
    <property type="match status" value="1"/>
</dbReference>
<dbReference type="RefSeq" id="WP_090686074.1">
    <property type="nucleotide sequence ID" value="NZ_CADERL010000011.1"/>
</dbReference>
<sequence length="151" mass="16872">MIAEPVKLEAGLEIRYVDHPAEAAACFALMHELRPHLASSAEFIERWQRQVAVGYRLLALWRGTKPVALAGFRVQDNLIHGPHFYVDDLVTEAAARSTGYGQLLMDRLKAEGRALGCAKLVLDTPLTNTLGHRFYYRQGLLATALRFNTPL</sequence>
<reference evidence="4 5" key="1">
    <citation type="submission" date="2016-10" db="EMBL/GenBank/DDBJ databases">
        <authorList>
            <person name="de Groot N.N."/>
        </authorList>
    </citation>
    <scope>NUCLEOTIDE SEQUENCE [LARGE SCALE GENOMIC DNA]</scope>
    <source>
        <strain evidence="4 5">LMG 2247</strain>
    </source>
</reference>
<evidence type="ECO:0000256" key="1">
    <source>
        <dbReference type="ARBA" id="ARBA00022679"/>
    </source>
</evidence>
<evidence type="ECO:0000313" key="4">
    <source>
        <dbReference type="EMBL" id="SDH24088.1"/>
    </source>
</evidence>
<dbReference type="PROSITE" id="PS51186">
    <property type="entry name" value="GNAT"/>
    <property type="match status" value="1"/>
</dbReference>
<evidence type="ECO:0000256" key="2">
    <source>
        <dbReference type="ARBA" id="ARBA00023315"/>
    </source>
</evidence>
<name>A0A1G8ASX7_9BURK</name>